<evidence type="ECO:0000313" key="5">
    <source>
        <dbReference type="EMBL" id="WZN65787.1"/>
    </source>
</evidence>
<dbReference type="SUPFAM" id="SSF53335">
    <property type="entry name" value="S-adenosyl-L-methionine-dependent methyltransferases"/>
    <property type="match status" value="1"/>
</dbReference>
<dbReference type="PANTHER" id="PTHR43464:SF19">
    <property type="entry name" value="UBIQUINONE BIOSYNTHESIS O-METHYLTRANSFERASE, MITOCHONDRIAL"/>
    <property type="match status" value="1"/>
</dbReference>
<dbReference type="CDD" id="cd02440">
    <property type="entry name" value="AdoMet_MTases"/>
    <property type="match status" value="1"/>
</dbReference>
<proteinExistence type="predicted"/>
<evidence type="ECO:0000259" key="4">
    <source>
        <dbReference type="Pfam" id="PF13649"/>
    </source>
</evidence>
<feature type="domain" description="Methyltransferase" evidence="4">
    <location>
        <begin position="112"/>
        <end position="213"/>
    </location>
</feature>
<dbReference type="Proteomes" id="UP001472866">
    <property type="component" value="Chromosome 13"/>
</dbReference>
<accession>A0AAX4PHU9</accession>
<keyword evidence="3" id="KW-0949">S-adenosyl-L-methionine</keyword>
<dbReference type="Gene3D" id="2.20.25.110">
    <property type="entry name" value="S-adenosyl-L-methionine-dependent methyltransferases"/>
    <property type="match status" value="1"/>
</dbReference>
<evidence type="ECO:0000256" key="2">
    <source>
        <dbReference type="ARBA" id="ARBA00022679"/>
    </source>
</evidence>
<gene>
    <name evidence="5" type="ORF">HKI87_13g73490</name>
</gene>
<dbReference type="AlphaFoldDB" id="A0AAX4PHU9"/>
<dbReference type="EMBL" id="CP151513">
    <property type="protein sequence ID" value="WZN65787.1"/>
    <property type="molecule type" value="Genomic_DNA"/>
</dbReference>
<dbReference type="InterPro" id="IPR041698">
    <property type="entry name" value="Methyltransf_25"/>
</dbReference>
<dbReference type="Gene3D" id="3.40.50.150">
    <property type="entry name" value="Vaccinia Virus protein VP39"/>
    <property type="match status" value="1"/>
</dbReference>
<name>A0AAX4PHU9_9CHLO</name>
<protein>
    <submittedName>
        <fullName evidence="5">S-adenosyl-L-methionine-dependent methyltransferase</fullName>
    </submittedName>
</protein>
<dbReference type="GO" id="GO:0008168">
    <property type="term" value="F:methyltransferase activity"/>
    <property type="evidence" value="ECO:0007669"/>
    <property type="project" value="UniProtKB-KW"/>
</dbReference>
<organism evidence="5 6">
    <name type="scientific">Chloropicon roscoffensis</name>
    <dbReference type="NCBI Taxonomy" id="1461544"/>
    <lineage>
        <taxon>Eukaryota</taxon>
        <taxon>Viridiplantae</taxon>
        <taxon>Chlorophyta</taxon>
        <taxon>Chloropicophyceae</taxon>
        <taxon>Chloropicales</taxon>
        <taxon>Chloropicaceae</taxon>
        <taxon>Chloropicon</taxon>
    </lineage>
</organism>
<keyword evidence="1 5" id="KW-0489">Methyltransferase</keyword>
<dbReference type="GO" id="GO:0032259">
    <property type="term" value="P:methylation"/>
    <property type="evidence" value="ECO:0007669"/>
    <property type="project" value="UniProtKB-KW"/>
</dbReference>
<dbReference type="Pfam" id="PF13649">
    <property type="entry name" value="Methyltransf_25"/>
    <property type="match status" value="1"/>
</dbReference>
<dbReference type="InterPro" id="IPR029063">
    <property type="entry name" value="SAM-dependent_MTases_sf"/>
</dbReference>
<keyword evidence="6" id="KW-1185">Reference proteome</keyword>
<evidence type="ECO:0000313" key="6">
    <source>
        <dbReference type="Proteomes" id="UP001472866"/>
    </source>
</evidence>
<keyword evidence="2" id="KW-0808">Transferase</keyword>
<evidence type="ECO:0000256" key="1">
    <source>
        <dbReference type="ARBA" id="ARBA00022603"/>
    </source>
</evidence>
<sequence>MRGASRFPPWLTLGAAEGGVTLWTSPCHAARLRHVARLPKNCARARSTGAKADSFTSSTGSSSRAATARSLYDLPHLYDKVFGWRDYEAESDFIARVVEGGNEGGSAGPRSVLDLGCGTGRHCLALAEKGYSVTGLDSSASMLDYARRVIEESTRAGAGPLDVDFVRQDLTDFSLGRTFSAVTLLLGTLSHVHSNEDVVRCFTCARDHLDKGGALVLELAHPSQLFSLPLELGTEAWDVKADSEADGEEEEDIVVQYGSEDDAFDPVTQILTRTVTVKHPKKRKRLPGRRKARVLEDLPLEEEVEQRFFTCQEIRLLAELSGLKVARMYGDMAETCVLGTEEDEEFRMVAVLKRTDD</sequence>
<evidence type="ECO:0000256" key="3">
    <source>
        <dbReference type="ARBA" id="ARBA00022691"/>
    </source>
</evidence>
<reference evidence="5 6" key="1">
    <citation type="submission" date="2024-03" db="EMBL/GenBank/DDBJ databases">
        <title>Complete genome sequence of the green alga Chloropicon roscoffensis RCC1871.</title>
        <authorList>
            <person name="Lemieux C."/>
            <person name="Pombert J.-F."/>
            <person name="Otis C."/>
            <person name="Turmel M."/>
        </authorList>
    </citation>
    <scope>NUCLEOTIDE SEQUENCE [LARGE SCALE GENOMIC DNA]</scope>
    <source>
        <strain evidence="5 6">RCC1871</strain>
    </source>
</reference>
<dbReference type="PANTHER" id="PTHR43464">
    <property type="entry name" value="METHYLTRANSFERASE"/>
    <property type="match status" value="1"/>
</dbReference>